<evidence type="ECO:0000313" key="4">
    <source>
        <dbReference type="Proteomes" id="UP001408356"/>
    </source>
</evidence>
<proteinExistence type="predicted"/>
<sequence length="389" mass="43098">MPRGKQISPQNWALYELEIRKLHSAMTLKDLVRTMEEEHDFSASSVEILPRKSSRLTWGLQKYGSRKVPPNAALVSASSNETTQSAEISIEDDSIDTPVGMKRSRRIGGSSCRSETDSSSFDTAEKRLKTSDGRNPSSTGGPSEEIVPDPTSPQLSLGYEAMHRSLSLLMEITTFYRKQRLPGVVAASISDFQMTDQDQIEDGVSSSLRNNTSDGFGFDDHFETDVSSQHGIDGSSSINSTSDSLPEVTIDTAEDTPAPLSLVAAFKISKNFTEFRKKAAFYLFRYRYQVLFQETADFLDAASYDEGACNLSALLLPIEEAKATEYLEILTPLLVSCARSARSRSQCQLVQEILSKRLERTEDDSARSTKRFLAYILLARTHALHKGST</sequence>
<evidence type="ECO:0000256" key="1">
    <source>
        <dbReference type="SAM" id="MobiDB-lite"/>
    </source>
</evidence>
<feature type="compositionally biased region" description="Basic and acidic residues" evidence="1">
    <location>
        <begin position="123"/>
        <end position="132"/>
    </location>
</feature>
<feature type="compositionally biased region" description="Polar residues" evidence="1">
    <location>
        <begin position="76"/>
        <end position="87"/>
    </location>
</feature>
<accession>A0ABR2V1S1</accession>
<keyword evidence="4" id="KW-1185">Reference proteome</keyword>
<gene>
    <name evidence="3" type="ORF">SUNI508_06279</name>
</gene>
<feature type="region of interest" description="Disordered" evidence="1">
    <location>
        <begin position="75"/>
        <end position="156"/>
    </location>
</feature>
<dbReference type="Proteomes" id="UP001408356">
    <property type="component" value="Unassembled WGS sequence"/>
</dbReference>
<organism evidence="3 4">
    <name type="scientific">Seiridium unicorne</name>
    <dbReference type="NCBI Taxonomy" id="138068"/>
    <lineage>
        <taxon>Eukaryota</taxon>
        <taxon>Fungi</taxon>
        <taxon>Dikarya</taxon>
        <taxon>Ascomycota</taxon>
        <taxon>Pezizomycotina</taxon>
        <taxon>Sordariomycetes</taxon>
        <taxon>Xylariomycetidae</taxon>
        <taxon>Amphisphaeriales</taxon>
        <taxon>Sporocadaceae</taxon>
        <taxon>Seiridium</taxon>
    </lineage>
</organism>
<evidence type="ECO:0000313" key="3">
    <source>
        <dbReference type="EMBL" id="KAK9420539.1"/>
    </source>
</evidence>
<comment type="caution">
    <text evidence="3">The sequence shown here is derived from an EMBL/GenBank/DDBJ whole genome shotgun (WGS) entry which is preliminary data.</text>
</comment>
<feature type="domain" description="Clr5" evidence="2">
    <location>
        <begin position="9"/>
        <end position="45"/>
    </location>
</feature>
<dbReference type="Pfam" id="PF14420">
    <property type="entry name" value="Clr5"/>
    <property type="match status" value="1"/>
</dbReference>
<evidence type="ECO:0000259" key="2">
    <source>
        <dbReference type="Pfam" id="PF14420"/>
    </source>
</evidence>
<dbReference type="EMBL" id="JARVKF010000224">
    <property type="protein sequence ID" value="KAK9420539.1"/>
    <property type="molecule type" value="Genomic_DNA"/>
</dbReference>
<dbReference type="InterPro" id="IPR025676">
    <property type="entry name" value="Clr5_dom"/>
</dbReference>
<protein>
    <submittedName>
        <fullName evidence="3">Clr5 domain-containing protein</fullName>
    </submittedName>
</protein>
<reference evidence="3 4" key="1">
    <citation type="journal article" date="2024" name="J. Plant Pathol.">
        <title>Sequence and assembly of the genome of Seiridium unicorne, isolate CBS 538.82, causal agent of cypress canker disease.</title>
        <authorList>
            <person name="Scali E."/>
            <person name="Rocca G.D."/>
            <person name="Danti R."/>
            <person name="Garbelotto M."/>
            <person name="Barberini S."/>
            <person name="Baroncelli R."/>
            <person name="Emiliani G."/>
        </authorList>
    </citation>
    <scope>NUCLEOTIDE SEQUENCE [LARGE SCALE GENOMIC DNA]</scope>
    <source>
        <strain evidence="3 4">BM-138-508</strain>
    </source>
</reference>
<name>A0ABR2V1S1_9PEZI</name>